<dbReference type="OrthoDB" id="5228336at2759"/>
<comment type="caution">
    <text evidence="3">The sequence shown here is derived from an EMBL/GenBank/DDBJ whole genome shotgun (WGS) entry which is preliminary data.</text>
</comment>
<evidence type="ECO:0000256" key="2">
    <source>
        <dbReference type="SAM" id="MobiDB-lite"/>
    </source>
</evidence>
<name>A0A0G2IGM5_9PEZI</name>
<dbReference type="EMBL" id="LCUC01000007">
    <property type="protein sequence ID" value="KKY39805.1"/>
    <property type="molecule type" value="Genomic_DNA"/>
</dbReference>
<proteinExistence type="predicted"/>
<feature type="region of interest" description="Disordered" evidence="2">
    <location>
        <begin position="348"/>
        <end position="393"/>
    </location>
</feature>
<feature type="coiled-coil region" evidence="1">
    <location>
        <begin position="26"/>
        <end position="53"/>
    </location>
</feature>
<keyword evidence="1" id="KW-0175">Coiled coil</keyword>
<sequence length="393" mass="41808">MSTPTGLLQKKICSREDALRAREVETLAREAELEDLKESLQKLESARTSIRGAIEDALSDDPTTTIAPTDLIEMAVEGGGRGSSSNNKTANAFPDENMTAEEAVNLALVSMKQDLGSGQFVKYILSTAAEVSGLDGEAVIKAALDTTRSSNLRTSDVVSAALRAARDSPLVFAPHIIGPSVEIAMRRGIEPPVIVKEAFVNATRGDPSLMRSSILSLLGCSVGMGMEYRDIKGLIKAFSEEIEHGQMGQDGASDSTKKVRFDIPPQAQIPGPASAQDPQQPQPSENTGGAGHHDADPSLVKAFVKAALDSINSGGQGMPAIGDPMTMRTSWPHEYSAACKAVEDILAERSSVAGESSKRSAGDKDEDEDEEQGRPSKLIKLNYSREDGQERGQ</sequence>
<feature type="region of interest" description="Disordered" evidence="2">
    <location>
        <begin position="264"/>
        <end position="296"/>
    </location>
</feature>
<evidence type="ECO:0000256" key="1">
    <source>
        <dbReference type="SAM" id="Coils"/>
    </source>
</evidence>
<keyword evidence="4" id="KW-1185">Reference proteome</keyword>
<protein>
    <submittedName>
        <fullName evidence="3">Uncharacterized protein</fullName>
    </submittedName>
</protein>
<reference evidence="3 4" key="2">
    <citation type="submission" date="2015-05" db="EMBL/GenBank/DDBJ databases">
        <authorList>
            <person name="Morales-Cruz A."/>
            <person name="Amrine K.C."/>
            <person name="Cantu D."/>
        </authorList>
    </citation>
    <scope>NUCLEOTIDE SEQUENCE [LARGE SCALE GENOMIC DNA]</scope>
    <source>
        <strain evidence="3">DA912</strain>
    </source>
</reference>
<accession>A0A0G2IGM5</accession>
<evidence type="ECO:0000313" key="4">
    <source>
        <dbReference type="Proteomes" id="UP000034680"/>
    </source>
</evidence>
<feature type="compositionally biased region" description="Low complexity" evidence="2">
    <location>
        <begin position="272"/>
        <end position="284"/>
    </location>
</feature>
<dbReference type="Proteomes" id="UP000034680">
    <property type="component" value="Unassembled WGS sequence"/>
</dbReference>
<evidence type="ECO:0000313" key="3">
    <source>
        <dbReference type="EMBL" id="KKY39805.1"/>
    </source>
</evidence>
<feature type="compositionally biased region" description="Basic and acidic residues" evidence="2">
    <location>
        <begin position="383"/>
        <end position="393"/>
    </location>
</feature>
<reference evidence="3 4" key="1">
    <citation type="submission" date="2015-05" db="EMBL/GenBank/DDBJ databases">
        <title>Distinctive expansion of gene families associated with plant cell wall degradation and secondary metabolism in the genomes of grapevine trunk pathogens.</title>
        <authorList>
            <person name="Lawrence D.P."/>
            <person name="Travadon R."/>
            <person name="Rolshausen P.E."/>
            <person name="Baumgartner K."/>
        </authorList>
    </citation>
    <scope>NUCLEOTIDE SEQUENCE [LARGE SCALE GENOMIC DNA]</scope>
    <source>
        <strain evidence="3">DA912</strain>
    </source>
</reference>
<dbReference type="AlphaFoldDB" id="A0A0G2IGM5"/>
<gene>
    <name evidence="3" type="ORF">UCDDA912_g00120</name>
</gene>
<organism evidence="3 4">
    <name type="scientific">Diaporthe ampelina</name>
    <dbReference type="NCBI Taxonomy" id="1214573"/>
    <lineage>
        <taxon>Eukaryota</taxon>
        <taxon>Fungi</taxon>
        <taxon>Dikarya</taxon>
        <taxon>Ascomycota</taxon>
        <taxon>Pezizomycotina</taxon>
        <taxon>Sordariomycetes</taxon>
        <taxon>Sordariomycetidae</taxon>
        <taxon>Diaporthales</taxon>
        <taxon>Diaporthaceae</taxon>
        <taxon>Diaporthe</taxon>
    </lineage>
</organism>